<dbReference type="AlphaFoldDB" id="A0A345EF88"/>
<dbReference type="GeneID" id="37288104"/>
<dbReference type="SUPFAM" id="SSF49464">
    <property type="entry name" value="Carboxypeptidase regulatory domain-like"/>
    <property type="match status" value="1"/>
</dbReference>
<evidence type="ECO:0000313" key="2">
    <source>
        <dbReference type="EMBL" id="AXG10860.1"/>
    </source>
</evidence>
<evidence type="ECO:0000313" key="3">
    <source>
        <dbReference type="Proteomes" id="UP000252985"/>
    </source>
</evidence>
<gene>
    <name evidence="2" type="ORF">DU484_13960</name>
</gene>
<accession>A0A345EF88</accession>
<reference evidence="2 3" key="1">
    <citation type="submission" date="2018-07" db="EMBL/GenBank/DDBJ databases">
        <title>Genome sequences of Haloplanus sp. CBA1112.</title>
        <authorList>
            <person name="Kim Y.B."/>
            <person name="Roh S.W."/>
        </authorList>
    </citation>
    <scope>NUCLEOTIDE SEQUENCE [LARGE SCALE GENOMIC DNA]</scope>
    <source>
        <strain evidence="2 3">CBA1112</strain>
    </source>
</reference>
<organism evidence="2 3">
    <name type="scientific">Haloplanus rubicundus</name>
    <dbReference type="NCBI Taxonomy" id="1547898"/>
    <lineage>
        <taxon>Archaea</taxon>
        <taxon>Methanobacteriati</taxon>
        <taxon>Methanobacteriota</taxon>
        <taxon>Stenosarchaea group</taxon>
        <taxon>Halobacteria</taxon>
        <taxon>Halobacteriales</taxon>
        <taxon>Haloferacaceae</taxon>
        <taxon>Haloplanus</taxon>
    </lineage>
</organism>
<dbReference type="PANTHER" id="PTHR34512">
    <property type="entry name" value="CELL SURFACE PROTEIN"/>
    <property type="match status" value="1"/>
</dbReference>
<feature type="domain" description="Pyrrolo-quinoline quinone repeat" evidence="1">
    <location>
        <begin position="58"/>
        <end position="245"/>
    </location>
</feature>
<dbReference type="InterPro" id="IPR015943">
    <property type="entry name" value="WD40/YVTN_repeat-like_dom_sf"/>
</dbReference>
<dbReference type="SUPFAM" id="SSF50998">
    <property type="entry name" value="Quinoprotein alcohol dehydrogenase-like"/>
    <property type="match status" value="2"/>
</dbReference>
<dbReference type="InterPro" id="IPR011047">
    <property type="entry name" value="Quinoprotein_ADH-like_sf"/>
</dbReference>
<dbReference type="Proteomes" id="UP000252985">
    <property type="component" value="Chromosome"/>
</dbReference>
<proteinExistence type="predicted"/>
<name>A0A345EF88_9EURY</name>
<dbReference type="EMBL" id="CP031148">
    <property type="protein sequence ID" value="AXG10860.1"/>
    <property type="molecule type" value="Genomic_DNA"/>
</dbReference>
<dbReference type="InterPro" id="IPR008969">
    <property type="entry name" value="CarboxyPept-like_regulatory"/>
</dbReference>
<dbReference type="InterPro" id="IPR002372">
    <property type="entry name" value="PQQ_rpt_dom"/>
</dbReference>
<evidence type="ECO:0000259" key="1">
    <source>
        <dbReference type="Pfam" id="PF13360"/>
    </source>
</evidence>
<dbReference type="KEGG" id="haq:DU484_13960"/>
<feature type="domain" description="Pyrrolo-quinoline quinone repeat" evidence="1">
    <location>
        <begin position="310"/>
        <end position="449"/>
    </location>
</feature>
<dbReference type="Gene3D" id="2.40.128.630">
    <property type="match status" value="1"/>
</dbReference>
<dbReference type="PANTHER" id="PTHR34512:SF30">
    <property type="entry name" value="OUTER MEMBRANE PROTEIN ASSEMBLY FACTOR BAMB"/>
    <property type="match status" value="1"/>
</dbReference>
<sequence>MQELDRRTLLQMGVMGVTAGTGLGRLAGRGQAMNISHSQPTFTSRASAISPPDTFTEPLWTTQFDGSITQTVGEGELYIVDSSPTDGDRLLALNIQTGEERWSRAISTTQNPVTVTADRVLEIDQSTVIAYERSSGEQQWTVQYPGEVDFSSLVLREAGEETLLITSRAEGATEKRLLGVNTTTGDVRWDKTVSLPGEFVEATLPYSPADPDIYVMFATTTGHQILDLNATTGEVNETHTVPIAGPISSGNPTSSFLIEESEDYLVVRSFGLVNEGGIVVVQIFSSFSDEPDLVLSGVNVHQIDSRPGEKKYVVIDDERLRGVASPSGETLWEQSINTDVTQRIRSGTTSDLFYNLRFPSTSTGEYETEIAARSVTTGEIEWSRSVAENSGQPNIGFYPGDNTVLVSRNNGEFVSLDTTTGEVGDWAISLASEGDIYDIYQHNDVVVASAETFSQDPASATLSIFPAPDTVPSDSSPDGVLDVSLSASQITAGTTTDVTVAVSDNTTGDSVEDATVSISDLNLSVTTDLNGEATLSINTNDPDEYTISVSKDGYADTTTTLTVEDSESSETSFQDVLGTIGDYNSGNASFQDVLQAIADYNANN</sequence>
<dbReference type="Pfam" id="PF13360">
    <property type="entry name" value="PQQ_2"/>
    <property type="match status" value="2"/>
</dbReference>
<dbReference type="RefSeq" id="WP_114606247.1">
    <property type="nucleotide sequence ID" value="NZ_CP031148.1"/>
</dbReference>
<protein>
    <recommendedName>
        <fullName evidence="1">Pyrrolo-quinoline quinone repeat domain-containing protein</fullName>
    </recommendedName>
</protein>
<dbReference type="Gene3D" id="2.130.10.10">
    <property type="entry name" value="YVTN repeat-like/Quinoprotein amine dehydrogenase"/>
    <property type="match status" value="1"/>
</dbReference>
<dbReference type="Pfam" id="PF13620">
    <property type="entry name" value="CarboxypepD_reg"/>
    <property type="match status" value="1"/>
</dbReference>
<dbReference type="Gene3D" id="2.60.40.1120">
    <property type="entry name" value="Carboxypeptidase-like, regulatory domain"/>
    <property type="match status" value="1"/>
</dbReference>